<proteinExistence type="predicted"/>
<gene>
    <name evidence="1" type="primary">ORF4013</name>
</gene>
<feature type="non-terminal residue" evidence="1">
    <location>
        <position position="1"/>
    </location>
</feature>
<sequence>AVPTVFPNLPSYMSKAPVVLRKNPQARATAVQERYNKDVEDWLASDLISDFKVFQDNYEARLQDNLNAKFLQICKDKEY</sequence>
<accession>A0A0B6XX51</accession>
<protein>
    <submittedName>
        <fullName evidence="1">Uncharacterized protein</fullName>
    </submittedName>
</protein>
<organism evidence="1">
    <name type="scientific">Arion vulgaris</name>
    <dbReference type="NCBI Taxonomy" id="1028688"/>
    <lineage>
        <taxon>Eukaryota</taxon>
        <taxon>Metazoa</taxon>
        <taxon>Spiralia</taxon>
        <taxon>Lophotrochozoa</taxon>
        <taxon>Mollusca</taxon>
        <taxon>Gastropoda</taxon>
        <taxon>Heterobranchia</taxon>
        <taxon>Euthyneura</taxon>
        <taxon>Panpulmonata</taxon>
        <taxon>Eupulmonata</taxon>
        <taxon>Stylommatophora</taxon>
        <taxon>Helicina</taxon>
        <taxon>Arionoidea</taxon>
        <taxon>Arionidae</taxon>
        <taxon>Arion</taxon>
    </lineage>
</organism>
<evidence type="ECO:0000313" key="1">
    <source>
        <dbReference type="EMBL" id="CEK48454.1"/>
    </source>
</evidence>
<dbReference type="EMBL" id="HACG01001589">
    <property type="protein sequence ID" value="CEK48454.1"/>
    <property type="molecule type" value="Transcribed_RNA"/>
</dbReference>
<reference evidence="1" key="1">
    <citation type="submission" date="2014-12" db="EMBL/GenBank/DDBJ databases">
        <title>Insight into the proteome of Arion vulgaris.</title>
        <authorList>
            <person name="Aradska J."/>
            <person name="Bulat T."/>
            <person name="Smidak R."/>
            <person name="Sarate P."/>
            <person name="Gangsoo J."/>
            <person name="Sialana F."/>
            <person name="Bilban M."/>
            <person name="Lubec G."/>
        </authorList>
    </citation>
    <scope>NUCLEOTIDE SEQUENCE</scope>
    <source>
        <tissue evidence="1">Skin</tissue>
    </source>
</reference>
<feature type="non-terminal residue" evidence="1">
    <location>
        <position position="79"/>
    </location>
</feature>
<dbReference type="AlphaFoldDB" id="A0A0B6XX51"/>
<name>A0A0B6XX51_9EUPU</name>